<organism evidence="3 4">
    <name type="scientific">Hymenobacter gummosus</name>
    <dbReference type="NCBI Taxonomy" id="1776032"/>
    <lineage>
        <taxon>Bacteria</taxon>
        <taxon>Pseudomonadati</taxon>
        <taxon>Bacteroidota</taxon>
        <taxon>Cytophagia</taxon>
        <taxon>Cytophagales</taxon>
        <taxon>Hymenobacteraceae</taxon>
        <taxon>Hymenobacter</taxon>
    </lineage>
</organism>
<protein>
    <submittedName>
        <fullName evidence="3">SDR family oxidoreductase</fullName>
    </submittedName>
</protein>
<dbReference type="PANTHER" id="PTHR43157:SF31">
    <property type="entry name" value="PHOSPHATIDYLINOSITOL-GLYCAN BIOSYNTHESIS CLASS F PROTEIN"/>
    <property type="match status" value="1"/>
</dbReference>
<dbReference type="Gene3D" id="3.40.50.720">
    <property type="entry name" value="NAD(P)-binding Rossmann-like Domain"/>
    <property type="match status" value="1"/>
</dbReference>
<dbReference type="Pfam" id="PF00106">
    <property type="entry name" value="adh_short"/>
    <property type="match status" value="1"/>
</dbReference>
<keyword evidence="1" id="KW-0560">Oxidoreductase</keyword>
<dbReference type="InterPro" id="IPR036291">
    <property type="entry name" value="NAD(P)-bd_dom_sf"/>
</dbReference>
<evidence type="ECO:0000313" key="4">
    <source>
        <dbReference type="Proteomes" id="UP000282184"/>
    </source>
</evidence>
<dbReference type="PANTHER" id="PTHR43157">
    <property type="entry name" value="PHOSPHATIDYLINOSITOL-GLYCAN BIOSYNTHESIS CLASS F PROTEIN-RELATED"/>
    <property type="match status" value="1"/>
</dbReference>
<comment type="caution">
    <text evidence="3">The sequence shown here is derived from an EMBL/GenBank/DDBJ whole genome shotgun (WGS) entry which is preliminary data.</text>
</comment>
<comment type="similarity">
    <text evidence="2">Belongs to the short-chain dehydrogenases/reductases (SDR) family.</text>
</comment>
<dbReference type="SUPFAM" id="SSF51735">
    <property type="entry name" value="NAD(P)-binding Rossmann-fold domains"/>
    <property type="match status" value="1"/>
</dbReference>
<dbReference type="PRINTS" id="PR00080">
    <property type="entry name" value="SDRFAMILY"/>
</dbReference>
<name>A0A3S0IQ42_9BACT</name>
<dbReference type="InterPro" id="IPR002347">
    <property type="entry name" value="SDR_fam"/>
</dbReference>
<evidence type="ECO:0000313" key="3">
    <source>
        <dbReference type="EMBL" id="RTQ51521.1"/>
    </source>
</evidence>
<dbReference type="AlphaFoldDB" id="A0A3S0IQ42"/>
<dbReference type="CDD" id="cd05327">
    <property type="entry name" value="retinol-DH_like_SDR_c_like"/>
    <property type="match status" value="1"/>
</dbReference>
<sequence length="306" mass="33081">MYRHRPGRPLHPAMNPDSAASSLQGRTVLLTGASAGIGLAAARQLARLGAHLVLLCRDADRGEQARAAVQLAAPHAPRPELLLGDLSVQAEVHRLCDELLARYPRLDVLINNAGVLPDQLHRTPDGHELCWATNHLAPFILTNRLLPLLMAAGPGARVITVASEAHRLGEIEANAAARADPGRSSAFTAYCDSKLANVLFTKALAERLELTGITAHCLHPGVVRSNLWSHSSQLVRLLMLLALPFARSSEKAAETIVQLATLPQPQKANGQYFKNGRAVSVSNRAENRSEMHRLWRISAEETGIAE</sequence>
<accession>A0A3S0IQ42</accession>
<dbReference type="OrthoDB" id="597510at2"/>
<dbReference type="GO" id="GO:0016491">
    <property type="term" value="F:oxidoreductase activity"/>
    <property type="evidence" value="ECO:0007669"/>
    <property type="project" value="UniProtKB-KW"/>
</dbReference>
<keyword evidence="4" id="KW-1185">Reference proteome</keyword>
<reference evidence="3 4" key="1">
    <citation type="submission" date="2018-12" db="EMBL/GenBank/DDBJ databases">
        <title>Hymenobacter gummosus sp. nov., isolated from a spring.</title>
        <authorList>
            <person name="Nie L."/>
        </authorList>
    </citation>
    <scope>NUCLEOTIDE SEQUENCE [LARGE SCALE GENOMIC DNA]</scope>
    <source>
        <strain evidence="3 4">KCTC 52166</strain>
    </source>
</reference>
<evidence type="ECO:0000256" key="1">
    <source>
        <dbReference type="ARBA" id="ARBA00023002"/>
    </source>
</evidence>
<proteinExistence type="inferred from homology"/>
<dbReference type="EMBL" id="RXOF01000003">
    <property type="protein sequence ID" value="RTQ51521.1"/>
    <property type="molecule type" value="Genomic_DNA"/>
</dbReference>
<evidence type="ECO:0000256" key="2">
    <source>
        <dbReference type="RuleBase" id="RU000363"/>
    </source>
</evidence>
<dbReference type="PRINTS" id="PR00081">
    <property type="entry name" value="GDHRDH"/>
</dbReference>
<dbReference type="Proteomes" id="UP000282184">
    <property type="component" value="Unassembled WGS sequence"/>
</dbReference>
<gene>
    <name evidence="3" type="ORF">EJV47_06890</name>
</gene>